<protein>
    <submittedName>
        <fullName evidence="1">Uncharacterized protein</fullName>
    </submittedName>
</protein>
<reference evidence="1 2" key="1">
    <citation type="submission" date="2018-08" db="EMBL/GenBank/DDBJ databases">
        <title>A genome reference for cultivated species of the human gut microbiota.</title>
        <authorList>
            <person name="Zou Y."/>
            <person name="Xue W."/>
            <person name="Luo G."/>
        </authorList>
    </citation>
    <scope>NUCLEOTIDE SEQUENCE [LARGE SCALE GENOMIC DNA]</scope>
    <source>
        <strain evidence="1 2">AF36-7BH</strain>
    </source>
</reference>
<gene>
    <name evidence="1" type="ORF">DW007_03030</name>
</gene>
<sequence length="97" mass="11490">MVDQWTGKWTEEKDYSTYPKEKWCDYDCMAAWIREQKYEPKTSMENLITNIFLHYDCEIEEESSSYNAENGNFDGTYVEAVQAYVTDTGLSEFDYEA</sequence>
<comment type="caution">
    <text evidence="1">The sequence shown here is derived from an EMBL/GenBank/DDBJ whole genome shotgun (WGS) entry which is preliminary data.</text>
</comment>
<dbReference type="EMBL" id="QROY01000002">
    <property type="protein sequence ID" value="RHL71136.1"/>
    <property type="molecule type" value="Genomic_DNA"/>
</dbReference>
<name>A0A415ME56_9FIRM</name>
<accession>A0A415ME56</accession>
<dbReference type="AlphaFoldDB" id="A0A415ME56"/>
<evidence type="ECO:0000313" key="2">
    <source>
        <dbReference type="Proteomes" id="UP000285201"/>
    </source>
</evidence>
<dbReference type="Proteomes" id="UP000285201">
    <property type="component" value="Unassembled WGS sequence"/>
</dbReference>
<proteinExistence type="predicted"/>
<evidence type="ECO:0000313" key="1">
    <source>
        <dbReference type="EMBL" id="RHL71136.1"/>
    </source>
</evidence>
<organism evidence="1 2">
    <name type="scientific">Lachnospira eligens</name>
    <dbReference type="NCBI Taxonomy" id="39485"/>
    <lineage>
        <taxon>Bacteria</taxon>
        <taxon>Bacillati</taxon>
        <taxon>Bacillota</taxon>
        <taxon>Clostridia</taxon>
        <taxon>Lachnospirales</taxon>
        <taxon>Lachnospiraceae</taxon>
        <taxon>Lachnospira</taxon>
    </lineage>
</organism>
<dbReference type="RefSeq" id="WP_118370116.1">
    <property type="nucleotide sequence ID" value="NZ_QROY01000002.1"/>
</dbReference>